<evidence type="ECO:0000313" key="5">
    <source>
        <dbReference type="EMBL" id="MFC1430763.1"/>
    </source>
</evidence>
<dbReference type="Gene3D" id="3.40.50.720">
    <property type="entry name" value="NAD(P)-binding Rossmann-like Domain"/>
    <property type="match status" value="1"/>
</dbReference>
<evidence type="ECO:0000259" key="4">
    <source>
        <dbReference type="Pfam" id="PF01370"/>
    </source>
</evidence>
<dbReference type="Pfam" id="PF01370">
    <property type="entry name" value="Epimerase"/>
    <property type="match status" value="1"/>
</dbReference>
<evidence type="ECO:0000256" key="3">
    <source>
        <dbReference type="ARBA" id="ARBA00023027"/>
    </source>
</evidence>
<dbReference type="SUPFAM" id="SSF51735">
    <property type="entry name" value="NAD(P)-binding Rossmann-fold domains"/>
    <property type="match status" value="1"/>
</dbReference>
<dbReference type="InterPro" id="IPR036291">
    <property type="entry name" value="NAD(P)-bd_dom_sf"/>
</dbReference>
<evidence type="ECO:0000313" key="6">
    <source>
        <dbReference type="Proteomes" id="UP001592530"/>
    </source>
</evidence>
<sequence>MRVLVTGAAGLLGREVVALLTAGGWTVRAHDRRPQALAADEFRCGDLLDAEQAAQAVAGMDAVVHAAALPSPKLGTEQEVFTVNVESAQRVLSAAGHAGVRRIVHVSSLSALGLAWSSHYRAPREIPVTEQHPFVGEDVYGLSKHLSEVVAQTVARRDGAIVASLRFPFLGSGERLHRMLRGVHADPGGFSRGELWGWLDTRDAARAVEAALQSPLTGYQVFNVTAPDTTSLLPSRELVRRYHPTLPAERAPEGFGTLFSTRRAEDLLGFTARYSWRDGTS</sequence>
<name>A0ABV6WXL4_9ACTN</name>
<gene>
    <name evidence="5" type="ORF">ACEZDB_08845</name>
</gene>
<comment type="caution">
    <text evidence="5">The sequence shown here is derived from an EMBL/GenBank/DDBJ whole genome shotgun (WGS) entry which is preliminary data.</text>
</comment>
<proteinExistence type="inferred from homology"/>
<dbReference type="PANTHER" id="PTHR43103">
    <property type="entry name" value="NUCLEOSIDE-DIPHOSPHATE-SUGAR EPIMERASE"/>
    <property type="match status" value="1"/>
</dbReference>
<evidence type="ECO:0000256" key="1">
    <source>
        <dbReference type="ARBA" id="ARBA00007637"/>
    </source>
</evidence>
<dbReference type="RefSeq" id="WP_380550593.1">
    <property type="nucleotide sequence ID" value="NZ_JBHEZY010000002.1"/>
</dbReference>
<organism evidence="5 6">
    <name type="scientific">Streptacidiphilus alkalitolerans</name>
    <dbReference type="NCBI Taxonomy" id="3342712"/>
    <lineage>
        <taxon>Bacteria</taxon>
        <taxon>Bacillati</taxon>
        <taxon>Actinomycetota</taxon>
        <taxon>Actinomycetes</taxon>
        <taxon>Kitasatosporales</taxon>
        <taxon>Streptomycetaceae</taxon>
        <taxon>Streptacidiphilus</taxon>
    </lineage>
</organism>
<accession>A0ABV6WXL4</accession>
<dbReference type="InterPro" id="IPR001509">
    <property type="entry name" value="Epimerase_deHydtase"/>
</dbReference>
<comment type="similarity">
    <text evidence="1">Belongs to the NAD(P)-dependent epimerase/dehydratase family.</text>
</comment>
<evidence type="ECO:0000256" key="2">
    <source>
        <dbReference type="ARBA" id="ARBA00023002"/>
    </source>
</evidence>
<reference evidence="5 6" key="1">
    <citation type="submission" date="2024-09" db="EMBL/GenBank/DDBJ databases">
        <authorList>
            <person name="Lee S.D."/>
        </authorList>
    </citation>
    <scope>NUCLEOTIDE SEQUENCE [LARGE SCALE GENOMIC DNA]</scope>
    <source>
        <strain evidence="5 6">N1-3</strain>
    </source>
</reference>
<dbReference type="EMBL" id="JBHEZY010000002">
    <property type="protein sequence ID" value="MFC1430763.1"/>
    <property type="molecule type" value="Genomic_DNA"/>
</dbReference>
<dbReference type="PANTHER" id="PTHR43103:SF5">
    <property type="entry name" value="4-EPIMERASE, PUTATIVE (AFU_ORTHOLOGUE AFUA_7G00360)-RELATED"/>
    <property type="match status" value="1"/>
</dbReference>
<protein>
    <submittedName>
        <fullName evidence="5">NAD-dependent epimerase/dehydratase family protein</fullName>
    </submittedName>
</protein>
<dbReference type="Proteomes" id="UP001592530">
    <property type="component" value="Unassembled WGS sequence"/>
</dbReference>
<feature type="domain" description="NAD-dependent epimerase/dehydratase" evidence="4">
    <location>
        <begin position="3"/>
        <end position="224"/>
    </location>
</feature>
<keyword evidence="2" id="KW-0560">Oxidoreductase</keyword>
<keyword evidence="3" id="KW-0520">NAD</keyword>